<evidence type="ECO:0000313" key="1">
    <source>
        <dbReference type="EMBL" id="MPC32280.1"/>
    </source>
</evidence>
<dbReference type="Proteomes" id="UP000324222">
    <property type="component" value="Unassembled WGS sequence"/>
</dbReference>
<reference evidence="1 2" key="1">
    <citation type="submission" date="2019-05" db="EMBL/GenBank/DDBJ databases">
        <title>Another draft genome of Portunus trituberculatus and its Hox gene families provides insights of decapod evolution.</title>
        <authorList>
            <person name="Jeong J.-H."/>
            <person name="Song I."/>
            <person name="Kim S."/>
            <person name="Choi T."/>
            <person name="Kim D."/>
            <person name="Ryu S."/>
            <person name="Kim W."/>
        </authorList>
    </citation>
    <scope>NUCLEOTIDE SEQUENCE [LARGE SCALE GENOMIC DNA]</scope>
    <source>
        <tissue evidence="1">Muscle</tissue>
    </source>
</reference>
<protein>
    <submittedName>
        <fullName evidence="1">Uncharacterized protein</fullName>
    </submittedName>
</protein>
<comment type="caution">
    <text evidence="1">The sequence shown here is derived from an EMBL/GenBank/DDBJ whole genome shotgun (WGS) entry which is preliminary data.</text>
</comment>
<proteinExistence type="predicted"/>
<name>A0A5B7EDB2_PORTR</name>
<evidence type="ECO:0000313" key="2">
    <source>
        <dbReference type="Proteomes" id="UP000324222"/>
    </source>
</evidence>
<accession>A0A5B7EDB2</accession>
<gene>
    <name evidence="1" type="ORF">E2C01_025589</name>
</gene>
<organism evidence="1 2">
    <name type="scientific">Portunus trituberculatus</name>
    <name type="common">Swimming crab</name>
    <name type="synonym">Neptunus trituberculatus</name>
    <dbReference type="NCBI Taxonomy" id="210409"/>
    <lineage>
        <taxon>Eukaryota</taxon>
        <taxon>Metazoa</taxon>
        <taxon>Ecdysozoa</taxon>
        <taxon>Arthropoda</taxon>
        <taxon>Crustacea</taxon>
        <taxon>Multicrustacea</taxon>
        <taxon>Malacostraca</taxon>
        <taxon>Eumalacostraca</taxon>
        <taxon>Eucarida</taxon>
        <taxon>Decapoda</taxon>
        <taxon>Pleocyemata</taxon>
        <taxon>Brachyura</taxon>
        <taxon>Eubrachyura</taxon>
        <taxon>Portunoidea</taxon>
        <taxon>Portunidae</taxon>
        <taxon>Portuninae</taxon>
        <taxon>Portunus</taxon>
    </lineage>
</organism>
<keyword evidence="2" id="KW-1185">Reference proteome</keyword>
<sequence>MKLFLLSALTNHARTDKDLGHVLLNRHDRLLVGHCTASDHRTSNALSGWRLSGGRGRRILTLQGTKTLFISINSQISSCCKGGTAWRRPVRRCKVSERGGCVPALSQGEVLGRKCCVADV</sequence>
<dbReference type="AlphaFoldDB" id="A0A5B7EDB2"/>
<dbReference type="EMBL" id="VSRR010002599">
    <property type="protein sequence ID" value="MPC32280.1"/>
    <property type="molecule type" value="Genomic_DNA"/>
</dbReference>